<dbReference type="AlphaFoldDB" id="A0A1Y1T057"/>
<reference evidence="1 2" key="1">
    <citation type="submission" date="2013-04" db="EMBL/GenBank/DDBJ databases">
        <title>Zunongwangia sp. 22II14-10F7 Genome Sequencing.</title>
        <authorList>
            <person name="Lai Q."/>
            <person name="Shao Z."/>
        </authorList>
    </citation>
    <scope>NUCLEOTIDE SEQUENCE [LARGE SCALE GENOMIC DNA]</scope>
    <source>
        <strain evidence="1 2">22II14-10F7</strain>
    </source>
</reference>
<keyword evidence="2" id="KW-1185">Reference proteome</keyword>
<comment type="caution">
    <text evidence="1">The sequence shown here is derived from an EMBL/GenBank/DDBJ whole genome shotgun (WGS) entry which is preliminary data.</text>
</comment>
<accession>A0A1Y1T057</accession>
<evidence type="ECO:0000313" key="2">
    <source>
        <dbReference type="Proteomes" id="UP000192746"/>
    </source>
</evidence>
<gene>
    <name evidence="1" type="ORF">IIF7_17622</name>
</gene>
<dbReference type="EMBL" id="ARYN01000019">
    <property type="protein sequence ID" value="ORL44034.1"/>
    <property type="molecule type" value="Genomic_DNA"/>
</dbReference>
<name>A0A1Y1T057_9FLAO</name>
<organism evidence="1 2">
    <name type="scientific">Zunongwangia atlantica 22II14-10F7</name>
    <dbReference type="NCBI Taxonomy" id="1185767"/>
    <lineage>
        <taxon>Bacteria</taxon>
        <taxon>Pseudomonadati</taxon>
        <taxon>Bacteroidota</taxon>
        <taxon>Flavobacteriia</taxon>
        <taxon>Flavobacteriales</taxon>
        <taxon>Flavobacteriaceae</taxon>
        <taxon>Zunongwangia</taxon>
    </lineage>
</organism>
<dbReference type="Proteomes" id="UP000192746">
    <property type="component" value="Unassembled WGS sequence"/>
</dbReference>
<protein>
    <submittedName>
        <fullName evidence="1">Uncharacterized protein</fullName>
    </submittedName>
</protein>
<proteinExistence type="predicted"/>
<evidence type="ECO:0000313" key="1">
    <source>
        <dbReference type="EMBL" id="ORL44034.1"/>
    </source>
</evidence>
<sequence length="45" mass="5333">MALEEVNKIENKPFHPDLTIFSFRRQKENAPDEKSKLVFVLNFPD</sequence>
<dbReference type="RefSeq" id="WP_008615551.1">
    <property type="nucleotide sequence ID" value="NZ_ARYN01000019.1"/>
</dbReference>